<evidence type="ECO:0000256" key="3">
    <source>
        <dbReference type="ARBA" id="ARBA00022679"/>
    </source>
</evidence>
<organism evidence="10">
    <name type="scientific">Salmonella enterica</name>
    <name type="common">Salmonella choleraesuis</name>
    <dbReference type="NCBI Taxonomy" id="28901"/>
    <lineage>
        <taxon>Bacteria</taxon>
        <taxon>Pseudomonadati</taxon>
        <taxon>Pseudomonadota</taxon>
        <taxon>Gammaproteobacteria</taxon>
        <taxon>Enterobacterales</taxon>
        <taxon>Enterobacteriaceae</taxon>
        <taxon>Salmonella</taxon>
    </lineage>
</organism>
<evidence type="ECO:0000256" key="6">
    <source>
        <dbReference type="ARBA" id="ARBA00023125"/>
    </source>
</evidence>
<dbReference type="GO" id="GO:0032259">
    <property type="term" value="P:methylation"/>
    <property type="evidence" value="ECO:0007669"/>
    <property type="project" value="UniProtKB-KW"/>
</dbReference>
<dbReference type="InterPro" id="IPR001091">
    <property type="entry name" value="RM_Methyltransferase"/>
</dbReference>
<feature type="domain" description="DNA methylase N-4/N-6" evidence="9">
    <location>
        <begin position="33"/>
        <end position="272"/>
    </location>
</feature>
<accession>A0A743PBC5</accession>
<dbReference type="PROSITE" id="PS00093">
    <property type="entry name" value="N4_MTASE"/>
    <property type="match status" value="1"/>
</dbReference>
<dbReference type="PANTHER" id="PTHR13370:SF3">
    <property type="entry name" value="TRNA (GUANINE(10)-N2)-METHYLTRANSFERASE HOMOLOG"/>
    <property type="match status" value="1"/>
</dbReference>
<name>A0A743PBC5_SALER</name>
<evidence type="ECO:0000256" key="8">
    <source>
        <dbReference type="RuleBase" id="RU362026"/>
    </source>
</evidence>
<sequence length="293" mass="33866">MLKKTTINIKADNVNLYQGDCLNMLTMMEDASVDLIVTSPPYADQRKGTYGGISPERYVDWFTPIAEQLLRVLKPSGSFVLNIKEKAVNGERHTYVLELILKMRELGWLWTEEYIWHKKNSFPGKWPNRFRDSWERCLHFTKNKKFSMYQESVMVPMGDWKNERLKKLSSRDVIRDESRVGSGFGKNISNWKDRDMAYPTNVLHMATECGNQKHSAAFPESLPEWFIRLFTVEGDVVLDPFAGSGTTLLAAERLSRKTVGFELLEEHCLVAKDRLGLKKKRLGRIMSYSKNAE</sequence>
<keyword evidence="2 10" id="KW-0489">Methyltransferase</keyword>
<dbReference type="GO" id="GO:0005737">
    <property type="term" value="C:cytoplasm"/>
    <property type="evidence" value="ECO:0007669"/>
    <property type="project" value="TreeGrafter"/>
</dbReference>
<dbReference type="PRINTS" id="PR00508">
    <property type="entry name" value="S21N4MTFRASE"/>
</dbReference>
<evidence type="ECO:0000256" key="2">
    <source>
        <dbReference type="ARBA" id="ARBA00022603"/>
    </source>
</evidence>
<evidence type="ECO:0000256" key="5">
    <source>
        <dbReference type="ARBA" id="ARBA00022747"/>
    </source>
</evidence>
<dbReference type="Pfam" id="PF01555">
    <property type="entry name" value="N6_N4_Mtase"/>
    <property type="match status" value="1"/>
</dbReference>
<evidence type="ECO:0000256" key="4">
    <source>
        <dbReference type="ARBA" id="ARBA00022691"/>
    </source>
</evidence>
<comment type="similarity">
    <text evidence="1">Belongs to the N(4)/N(6)-methyltransferase family. N(4) subfamily.</text>
</comment>
<dbReference type="GO" id="GO:0015667">
    <property type="term" value="F:site-specific DNA-methyltransferase (cytosine-N4-specific) activity"/>
    <property type="evidence" value="ECO:0007669"/>
    <property type="project" value="UniProtKB-EC"/>
</dbReference>
<keyword evidence="6" id="KW-0238">DNA-binding</keyword>
<dbReference type="GO" id="GO:0009007">
    <property type="term" value="F:site-specific DNA-methyltransferase (adenine-specific) activity"/>
    <property type="evidence" value="ECO:0007669"/>
    <property type="project" value="TreeGrafter"/>
</dbReference>
<reference evidence="10" key="1">
    <citation type="journal article" date="2018" name="Genome Biol.">
        <title>SKESA: strategic k-mer extension for scrupulous assemblies.</title>
        <authorList>
            <person name="Souvorov A."/>
            <person name="Agarwala R."/>
            <person name="Lipman D.J."/>
        </authorList>
    </citation>
    <scope>NUCLEOTIDE SEQUENCE</scope>
    <source>
        <strain evidence="10">MA.CK_00/00001968</strain>
    </source>
</reference>
<dbReference type="InterPro" id="IPR017985">
    <property type="entry name" value="MeTrfase_CN4_CS"/>
</dbReference>
<keyword evidence="5" id="KW-0680">Restriction system</keyword>
<dbReference type="PANTHER" id="PTHR13370">
    <property type="entry name" value="RNA METHYLASE-RELATED"/>
    <property type="match status" value="1"/>
</dbReference>
<dbReference type="GO" id="GO:0003677">
    <property type="term" value="F:DNA binding"/>
    <property type="evidence" value="ECO:0007669"/>
    <property type="project" value="UniProtKB-KW"/>
</dbReference>
<proteinExistence type="inferred from homology"/>
<dbReference type="GO" id="GO:0008170">
    <property type="term" value="F:N-methyltransferase activity"/>
    <property type="evidence" value="ECO:0007669"/>
    <property type="project" value="InterPro"/>
</dbReference>
<reference evidence="10" key="2">
    <citation type="submission" date="2020-02" db="EMBL/GenBank/DDBJ databases">
        <authorList>
            <consortium name="NCBI Pathogen Detection Project"/>
        </authorList>
    </citation>
    <scope>NUCLEOTIDE SEQUENCE</scope>
    <source>
        <strain evidence="10">MA.CK_00/00001968</strain>
    </source>
</reference>
<dbReference type="CDD" id="cd02440">
    <property type="entry name" value="AdoMet_MTases"/>
    <property type="match status" value="1"/>
</dbReference>
<keyword evidence="3 10" id="KW-0808">Transferase</keyword>
<keyword evidence="4" id="KW-0949">S-adenosyl-L-methionine</keyword>
<comment type="catalytic activity">
    <reaction evidence="7">
        <text>a 2'-deoxycytidine in DNA + S-adenosyl-L-methionine = an N(4)-methyl-2'-deoxycytidine in DNA + S-adenosyl-L-homocysteine + H(+)</text>
        <dbReference type="Rhea" id="RHEA:16857"/>
        <dbReference type="Rhea" id="RHEA-COMP:11369"/>
        <dbReference type="Rhea" id="RHEA-COMP:13674"/>
        <dbReference type="ChEBI" id="CHEBI:15378"/>
        <dbReference type="ChEBI" id="CHEBI:57856"/>
        <dbReference type="ChEBI" id="CHEBI:59789"/>
        <dbReference type="ChEBI" id="CHEBI:85452"/>
        <dbReference type="ChEBI" id="CHEBI:137933"/>
        <dbReference type="EC" id="2.1.1.113"/>
    </reaction>
</comment>
<evidence type="ECO:0000313" key="10">
    <source>
        <dbReference type="EMBL" id="HAF2131351.1"/>
    </source>
</evidence>
<comment type="caution">
    <text evidence="10">The sequence shown here is derived from an EMBL/GenBank/DDBJ whole genome shotgun (WGS) entry which is preliminary data.</text>
</comment>
<evidence type="ECO:0000256" key="1">
    <source>
        <dbReference type="ARBA" id="ARBA00010203"/>
    </source>
</evidence>
<dbReference type="GO" id="GO:0009307">
    <property type="term" value="P:DNA restriction-modification system"/>
    <property type="evidence" value="ECO:0007669"/>
    <property type="project" value="UniProtKB-KW"/>
</dbReference>
<dbReference type="InterPro" id="IPR029063">
    <property type="entry name" value="SAM-dependent_MTases_sf"/>
</dbReference>
<dbReference type="EC" id="2.1.1.-" evidence="8"/>
<dbReference type="SUPFAM" id="SSF53335">
    <property type="entry name" value="S-adenosyl-L-methionine-dependent methyltransferases"/>
    <property type="match status" value="1"/>
</dbReference>
<dbReference type="Gene3D" id="3.40.50.150">
    <property type="entry name" value="Vaccinia Virus protein VP39"/>
    <property type="match status" value="1"/>
</dbReference>
<dbReference type="InterPro" id="IPR002941">
    <property type="entry name" value="DNA_methylase_N4/N6"/>
</dbReference>
<gene>
    <name evidence="10" type="ORF">G9F27_005720</name>
</gene>
<dbReference type="AlphaFoldDB" id="A0A743PBC5"/>
<dbReference type="EMBL" id="DAAUQX010000136">
    <property type="protein sequence ID" value="HAF2131351.1"/>
    <property type="molecule type" value="Genomic_DNA"/>
</dbReference>
<evidence type="ECO:0000256" key="7">
    <source>
        <dbReference type="ARBA" id="ARBA00049120"/>
    </source>
</evidence>
<protein>
    <recommendedName>
        <fullName evidence="8">Methyltransferase</fullName>
        <ecNumber evidence="8">2.1.1.-</ecNumber>
    </recommendedName>
</protein>
<evidence type="ECO:0000259" key="9">
    <source>
        <dbReference type="Pfam" id="PF01555"/>
    </source>
</evidence>